<reference evidence="2" key="2">
    <citation type="journal article" date="2015" name="Data Brief">
        <title>Shoot transcriptome of the giant reed, Arundo donax.</title>
        <authorList>
            <person name="Barrero R.A."/>
            <person name="Guerrero F.D."/>
            <person name="Moolhuijzen P."/>
            <person name="Goolsby J.A."/>
            <person name="Tidwell J."/>
            <person name="Bellgard S.E."/>
            <person name="Bellgard M.I."/>
        </authorList>
    </citation>
    <scope>NUCLEOTIDE SEQUENCE</scope>
    <source>
        <tissue evidence="2">Shoot tissue taken approximately 20 cm above the soil surface</tissue>
    </source>
</reference>
<sequence>MLVCKLDLLSFCSLVHLRCLTGTLNLAKTNERNIWVQVMDTVC</sequence>
<keyword evidence="1" id="KW-0732">Signal</keyword>
<feature type="chain" id="PRO_5002042326" evidence="1">
    <location>
        <begin position="18"/>
        <end position="43"/>
    </location>
</feature>
<feature type="signal peptide" evidence="1">
    <location>
        <begin position="1"/>
        <end position="17"/>
    </location>
</feature>
<organism evidence="2">
    <name type="scientific">Arundo donax</name>
    <name type="common">Giant reed</name>
    <name type="synonym">Donax arundinaceus</name>
    <dbReference type="NCBI Taxonomy" id="35708"/>
    <lineage>
        <taxon>Eukaryota</taxon>
        <taxon>Viridiplantae</taxon>
        <taxon>Streptophyta</taxon>
        <taxon>Embryophyta</taxon>
        <taxon>Tracheophyta</taxon>
        <taxon>Spermatophyta</taxon>
        <taxon>Magnoliopsida</taxon>
        <taxon>Liliopsida</taxon>
        <taxon>Poales</taxon>
        <taxon>Poaceae</taxon>
        <taxon>PACMAD clade</taxon>
        <taxon>Arundinoideae</taxon>
        <taxon>Arundineae</taxon>
        <taxon>Arundo</taxon>
    </lineage>
</organism>
<evidence type="ECO:0000256" key="1">
    <source>
        <dbReference type="SAM" id="SignalP"/>
    </source>
</evidence>
<evidence type="ECO:0000313" key="2">
    <source>
        <dbReference type="EMBL" id="JAD36019.1"/>
    </source>
</evidence>
<dbReference type="EMBL" id="GBRH01261876">
    <property type="protein sequence ID" value="JAD36019.1"/>
    <property type="molecule type" value="Transcribed_RNA"/>
</dbReference>
<name>A0A0A8Z9F2_ARUDO</name>
<protein>
    <submittedName>
        <fullName evidence="2">Uncharacterized protein</fullName>
    </submittedName>
</protein>
<proteinExistence type="predicted"/>
<accession>A0A0A8Z9F2</accession>
<reference evidence="2" key="1">
    <citation type="submission" date="2014-09" db="EMBL/GenBank/DDBJ databases">
        <authorList>
            <person name="Magalhaes I.L.F."/>
            <person name="Oliveira U."/>
            <person name="Santos F.R."/>
            <person name="Vidigal T.H.D.A."/>
            <person name="Brescovit A.D."/>
            <person name="Santos A.J."/>
        </authorList>
    </citation>
    <scope>NUCLEOTIDE SEQUENCE</scope>
    <source>
        <tissue evidence="2">Shoot tissue taken approximately 20 cm above the soil surface</tissue>
    </source>
</reference>
<dbReference type="AlphaFoldDB" id="A0A0A8Z9F2"/>